<dbReference type="RefSeq" id="WP_209357075.1">
    <property type="nucleotide sequence ID" value="NZ_CP060010.1"/>
</dbReference>
<proteinExistence type="predicted"/>
<protein>
    <submittedName>
        <fullName evidence="1">Uncharacterized protein</fullName>
    </submittedName>
</protein>
<name>A0A975EQK1_9RHOB</name>
<reference evidence="1" key="1">
    <citation type="submission" date="2020-07" db="EMBL/GenBank/DDBJ databases">
        <title>Genome sequences of bacteria associated with the marine, planktonic diatom Thalassiosira profunda strain ECT2AJA-044.</title>
        <authorList>
            <person name="Gargas C.B."/>
            <person name="Roberts W.R."/>
            <person name="Alverson A.J."/>
        </authorList>
    </citation>
    <scope>NUCLEOTIDE SEQUENCE</scope>
    <source>
        <strain evidence="1">ECT2AJA-044</strain>
    </source>
</reference>
<dbReference type="EMBL" id="CP060010">
    <property type="protein sequence ID" value="QTN36374.1"/>
    <property type="molecule type" value="Genomic_DNA"/>
</dbReference>
<sequence>MPILSNYSPTTGIVELTALDPFTPNDVTELISKAKSSDVAVSRPKVLFNFLLSDLKYFEVSEIRQLIIRRGSLLPFQRNERIAFVAENFETTLKIRFASMFADRCGLREESNSKCFNSRNDALAWLTNKANVTEPLRSQEAIA</sequence>
<dbReference type="KEGG" id="cact:HZ995_02310"/>
<dbReference type="AlphaFoldDB" id="A0A975EQK1"/>
<organism evidence="1 2">
    <name type="scientific">Cognatishimia activa</name>
    <dbReference type="NCBI Taxonomy" id="1715691"/>
    <lineage>
        <taxon>Bacteria</taxon>
        <taxon>Pseudomonadati</taxon>
        <taxon>Pseudomonadota</taxon>
        <taxon>Alphaproteobacteria</taxon>
        <taxon>Rhodobacterales</taxon>
        <taxon>Paracoccaceae</taxon>
        <taxon>Cognatishimia</taxon>
    </lineage>
</organism>
<dbReference type="Proteomes" id="UP000665026">
    <property type="component" value="Chromosome"/>
</dbReference>
<gene>
    <name evidence="1" type="ORF">HZ995_02310</name>
</gene>
<evidence type="ECO:0000313" key="2">
    <source>
        <dbReference type="Proteomes" id="UP000665026"/>
    </source>
</evidence>
<accession>A0A975EQK1</accession>
<evidence type="ECO:0000313" key="1">
    <source>
        <dbReference type="EMBL" id="QTN36374.1"/>
    </source>
</evidence>